<dbReference type="CDD" id="cd12797">
    <property type="entry name" value="M23_peptidase"/>
    <property type="match status" value="1"/>
</dbReference>
<dbReference type="InterPro" id="IPR011055">
    <property type="entry name" value="Dup_hybrid_motif"/>
</dbReference>
<dbReference type="STRING" id="530584.SAMN05421630_10524"/>
<keyword evidence="2" id="KW-0378">Hydrolase</keyword>
<dbReference type="SUPFAM" id="SSF51261">
    <property type="entry name" value="Duplicated hybrid motif"/>
    <property type="match status" value="1"/>
</dbReference>
<reference evidence="2 3" key="1">
    <citation type="submission" date="2016-10" db="EMBL/GenBank/DDBJ databases">
        <authorList>
            <person name="de Groot N.N."/>
        </authorList>
    </citation>
    <scope>NUCLEOTIDE SEQUENCE [LARGE SCALE GENOMIC DNA]</scope>
    <source>
        <strain evidence="2 3">CGMCC 4.5506</strain>
    </source>
</reference>
<dbReference type="Gene3D" id="2.70.70.10">
    <property type="entry name" value="Glucose Permease (Domain IIA)"/>
    <property type="match status" value="1"/>
</dbReference>
<keyword evidence="3" id="KW-1185">Reference proteome</keyword>
<dbReference type="GO" id="GO:0004222">
    <property type="term" value="F:metalloendopeptidase activity"/>
    <property type="evidence" value="ECO:0007669"/>
    <property type="project" value="TreeGrafter"/>
</dbReference>
<organism evidence="2 3">
    <name type="scientific">Prauserella marina</name>
    <dbReference type="NCBI Taxonomy" id="530584"/>
    <lineage>
        <taxon>Bacteria</taxon>
        <taxon>Bacillati</taxon>
        <taxon>Actinomycetota</taxon>
        <taxon>Actinomycetes</taxon>
        <taxon>Pseudonocardiales</taxon>
        <taxon>Pseudonocardiaceae</taxon>
        <taxon>Prauserella</taxon>
    </lineage>
</organism>
<dbReference type="KEGG" id="pmad:BAY61_14900"/>
<dbReference type="InterPro" id="IPR016047">
    <property type="entry name" value="M23ase_b-sheet_dom"/>
</dbReference>
<dbReference type="PANTHER" id="PTHR21666">
    <property type="entry name" value="PEPTIDASE-RELATED"/>
    <property type="match status" value="1"/>
</dbReference>
<evidence type="ECO:0000259" key="1">
    <source>
        <dbReference type="Pfam" id="PF01551"/>
    </source>
</evidence>
<feature type="domain" description="M23ase beta-sheet core" evidence="1">
    <location>
        <begin position="264"/>
        <end position="358"/>
    </location>
</feature>
<dbReference type="AlphaFoldDB" id="A0A222W031"/>
<dbReference type="PANTHER" id="PTHR21666:SF270">
    <property type="entry name" value="MUREIN HYDROLASE ACTIVATOR ENVC"/>
    <property type="match status" value="1"/>
</dbReference>
<proteinExistence type="predicted"/>
<dbReference type="RefSeq" id="WP_091804087.1">
    <property type="nucleotide sequence ID" value="NZ_CP016353.1"/>
</dbReference>
<dbReference type="EMBL" id="FMZE01000005">
    <property type="protein sequence ID" value="SDC98045.1"/>
    <property type="molecule type" value="Genomic_DNA"/>
</dbReference>
<dbReference type="InterPro" id="IPR050570">
    <property type="entry name" value="Cell_wall_metabolism_enzyme"/>
</dbReference>
<gene>
    <name evidence="2" type="ORF">SAMN05421630_10524</name>
</gene>
<accession>A0A222W031</accession>
<name>A0A222W031_9PSEU</name>
<sequence>MAARHSLRKAVPASLFAAMVCAATLGPASAFAQADPDSLSDRIAAAEAELGEAQAALATTYDTFTSARHRFDTATRKAQEAQREADEATVSARAAAKQATEAQGNVDELASASFRQGSVIGSSLTTYLGSRTPAEMMERSSLLNALGSEHLDSLGTLQRAVDEQRSFEATAKTSLREAKDNEAEAAVAKTEAEKAYTAATDQQESAKADTDRLLAQKASLESQLADTGAAAATVEGAPVPSASGVVKPTTGTLTSTYGPRGGTIHYGIDIANSIGTPIVSVLDGEVISAGPASGFGLWVRVQHANGLITVYGHIDQALVSVGQRVTAGQQIATLGNRGESTGPHLHFEVHDNGQKIDPLVWLRSNGVDI</sequence>
<dbReference type="OrthoDB" id="1099523at2"/>
<dbReference type="Proteomes" id="UP000199494">
    <property type="component" value="Unassembled WGS sequence"/>
</dbReference>
<evidence type="ECO:0000313" key="2">
    <source>
        <dbReference type="EMBL" id="SDC98045.1"/>
    </source>
</evidence>
<protein>
    <submittedName>
        <fullName evidence="2">Murein DD-endopeptidase MepM and murein hydrolase activator NlpD, contain LysM domain</fullName>
    </submittedName>
</protein>
<dbReference type="Pfam" id="PF01551">
    <property type="entry name" value="Peptidase_M23"/>
    <property type="match status" value="1"/>
</dbReference>
<evidence type="ECO:0000313" key="3">
    <source>
        <dbReference type="Proteomes" id="UP000199494"/>
    </source>
</evidence>